<keyword evidence="4" id="KW-1185">Reference proteome</keyword>
<comment type="caution">
    <text evidence="3">The sequence shown here is derived from an EMBL/GenBank/DDBJ whole genome shotgun (WGS) entry which is preliminary data.</text>
</comment>
<dbReference type="Pfam" id="PF06985">
    <property type="entry name" value="HET"/>
    <property type="match status" value="1"/>
</dbReference>
<name>A0A428NVS1_9HYPO</name>
<organism evidence="3 4">
    <name type="scientific">Fusarium duplospermum</name>
    <dbReference type="NCBI Taxonomy" id="1325734"/>
    <lineage>
        <taxon>Eukaryota</taxon>
        <taxon>Fungi</taxon>
        <taxon>Dikarya</taxon>
        <taxon>Ascomycota</taxon>
        <taxon>Pezizomycotina</taxon>
        <taxon>Sordariomycetes</taxon>
        <taxon>Hypocreomycetidae</taxon>
        <taxon>Hypocreales</taxon>
        <taxon>Nectriaceae</taxon>
        <taxon>Fusarium</taxon>
        <taxon>Fusarium solani species complex</taxon>
    </lineage>
</organism>
<evidence type="ECO:0000313" key="4">
    <source>
        <dbReference type="Proteomes" id="UP000288168"/>
    </source>
</evidence>
<dbReference type="EMBL" id="NKCI01000277">
    <property type="protein sequence ID" value="RSL44928.1"/>
    <property type="molecule type" value="Genomic_DNA"/>
</dbReference>
<feature type="region of interest" description="Disordered" evidence="1">
    <location>
        <begin position="25"/>
        <end position="47"/>
    </location>
</feature>
<evidence type="ECO:0000256" key="1">
    <source>
        <dbReference type="SAM" id="MobiDB-lite"/>
    </source>
</evidence>
<dbReference type="STRING" id="1325734.A0A428NVS1"/>
<dbReference type="PANTHER" id="PTHR39596">
    <property type="match status" value="1"/>
</dbReference>
<reference evidence="3 4" key="1">
    <citation type="submission" date="2017-06" db="EMBL/GenBank/DDBJ databases">
        <title>Comparative genomic analysis of Ambrosia Fusariam Clade fungi.</title>
        <authorList>
            <person name="Stajich J.E."/>
            <person name="Carrillo J."/>
            <person name="Kijimoto T."/>
            <person name="Eskalen A."/>
            <person name="O'Donnell K."/>
            <person name="Kasson M."/>
        </authorList>
    </citation>
    <scope>NUCLEOTIDE SEQUENCE [LARGE SCALE GENOMIC DNA]</scope>
    <source>
        <strain evidence="3 4">NRRL62584</strain>
    </source>
</reference>
<dbReference type="PANTHER" id="PTHR39596:SF2">
    <property type="entry name" value="HET DOMAIN PROTEIN (AFU_ORTHOLOGUE AFUA_1G17550)-RELATED"/>
    <property type="match status" value="1"/>
</dbReference>
<dbReference type="Proteomes" id="UP000288168">
    <property type="component" value="Unassembled WGS sequence"/>
</dbReference>
<dbReference type="SUPFAM" id="SSF48452">
    <property type="entry name" value="TPR-like"/>
    <property type="match status" value="1"/>
</dbReference>
<gene>
    <name evidence="3" type="ORF">CEP54_014485</name>
</gene>
<evidence type="ECO:0000259" key="2">
    <source>
        <dbReference type="Pfam" id="PF06985"/>
    </source>
</evidence>
<protein>
    <recommendedName>
        <fullName evidence="2">Heterokaryon incompatibility domain-containing protein</fullName>
    </recommendedName>
</protein>
<dbReference type="OrthoDB" id="20872at2759"/>
<dbReference type="InterPro" id="IPR010730">
    <property type="entry name" value="HET"/>
</dbReference>
<accession>A0A428NVS1</accession>
<feature type="compositionally biased region" description="Polar residues" evidence="1">
    <location>
        <begin position="38"/>
        <end position="47"/>
    </location>
</feature>
<evidence type="ECO:0000313" key="3">
    <source>
        <dbReference type="EMBL" id="RSL44928.1"/>
    </source>
</evidence>
<dbReference type="AlphaFoldDB" id="A0A428NVS1"/>
<proteinExistence type="predicted"/>
<sequence length="963" mass="108382">MSEPELPGYRAFLRYWSFDSLDVKEAEHNDSAEDDESQNQSSGPSQNFAGARSYLRFLREPDASEHLTDGSDGSNCTGDADAVGELCDACLSRANDIDRIKYFYVLPESPLLLPAPSEDETDGSCPNLHHNDPDLWAEEPNFYRALAADGMGIESRFILRDRLEQDLQWLEKANVCKFRVWNFLDVGDRDDADLLAVVSVLKHHQYELGIEEDTHMRCTPGFCQKGNVDSTKVVQVHKCEDHNSCDPLEFDLELVNDAVVKGHSTAWICDQAYEQPGLITDGNDYVAISHVWADGTGVGDYQRDNKSASMVNRCLWEFWQNMVGQVWQDSYKGAPAIWWDTVSIPRDTKKRSMALRSLHRNYSGAKCTIVHDMLLAQITTPSNAVRCVALVLSNWFSRGWTALELQMSNEVWVVFDNTPIPLNDILAESPATAHPVHWLATTMIKRLQAPIDDVGDILHILKARSTSWARDKTIIAALLADSGVKKEEPALLVKMIGEMGSEDDDTPSMSCQYVGAVWETEMPENNWQTCKVLIGPENESGTDDNQWEVHLPVHDAKAPTWLEEAAPVDDWLEQGESFIAQLSKVLLGSDGDSSVNPVLESILQGNTQSVQYQLESTLSKDEFDFGMIEDLKSTGDELDVTDGQLSDIINGLWLLGDYALKFRDFENTNSAYFAAHELATKYLKHRESQNEDIPAHTDAMLWYQRGLALLLKADYEPAIECLQQAVPGKVSKVTNQVISQSKTRNGRRYTQYRRVSSYMVARDWGAETEAWYRVRRSALGALILLSADPNYRAQHANLDPPEKYFLDSIRHEDRVLFSGDEKGNISELGFGIIRYCLREKGTDENELPQYSLEEIQLIANALKSVLEKFDTLFQKEHILCCISSLCLGVTSQMTMASVDENSELGRVQKREYEALASAQFKRVDEDLMKVLPYVEGMGPQDWALGKVTVLALGYDAMMCWKCV</sequence>
<feature type="domain" description="Heterokaryon incompatibility" evidence="2">
    <location>
        <begin position="285"/>
        <end position="370"/>
    </location>
</feature>
<dbReference type="InterPro" id="IPR011990">
    <property type="entry name" value="TPR-like_helical_dom_sf"/>
</dbReference>